<keyword evidence="3" id="KW-1185">Reference proteome</keyword>
<dbReference type="InterPro" id="IPR036465">
    <property type="entry name" value="vWFA_dom_sf"/>
</dbReference>
<proteinExistence type="predicted"/>
<dbReference type="Proteomes" id="UP001230951">
    <property type="component" value="Unassembled WGS sequence"/>
</dbReference>
<dbReference type="EMBL" id="JAUSRG010000003">
    <property type="protein sequence ID" value="MDP9904757.1"/>
    <property type="molecule type" value="Genomic_DNA"/>
</dbReference>
<name>A0AAW8DGG7_9MICC</name>
<dbReference type="RefSeq" id="WP_306960657.1">
    <property type="nucleotide sequence ID" value="NZ_JAUSRG010000003.1"/>
</dbReference>
<evidence type="ECO:0000313" key="2">
    <source>
        <dbReference type="EMBL" id="MDQ0180814.1"/>
    </source>
</evidence>
<accession>A0AAW8DGG7</accession>
<evidence type="ECO:0000313" key="1">
    <source>
        <dbReference type="EMBL" id="MDP9904757.1"/>
    </source>
</evidence>
<evidence type="ECO:0000313" key="4">
    <source>
        <dbReference type="Proteomes" id="UP001242995"/>
    </source>
</evidence>
<dbReference type="AlphaFoldDB" id="A0AAW8DGG7"/>
<reference evidence="1 3" key="1">
    <citation type="submission" date="2023-07" db="EMBL/GenBank/DDBJ databases">
        <title>Sorghum-associated microbial communities from plants grown in Nebraska, USA.</title>
        <authorList>
            <person name="Schachtman D."/>
        </authorList>
    </citation>
    <scope>NUCLEOTIDE SEQUENCE</scope>
    <source>
        <strain evidence="1">DS1006</strain>
        <strain evidence="2 3">DS1016</strain>
    </source>
</reference>
<sequence length="563" mass="61788">MTITVTNQKPAVLDPVHTITCTGTYDPMPAITSAIADPLRTPLNPGAPANITDAKGLDLSSGIEQALLACLGDTLVPGAEDFMKELLGQTMVNYDQTTPLPVGELFAAQAGRKHKLPAPVPGKVVYTAREDVIPSAKGLLSGSNDADLFFASLAYAYHPDTLGFWFQSEAAFDDFKAWLAQQVQTSGSALPAGTLKLLGDFAALELKSLTESLLLRQDDTDNNEELSFARLVVHLLMQYVEQLNAQQAGPGGTPATSGVLPFTVGELFCPKSLVFVNVEAHARARPGKVTAEWGIINQSLSSPVKVVSNKNLSKLTAMHRATARAQAQAATQQAGAPATRSAQVVFRKQAPTKLDLFAALTRVLKRMGKVNRSQNIFRKSKTTFLKANRRDPDDYNKPGRITSVSYMPDIHIYVDTSGSITEANYQEAVLMLIKIAKKLNVNLYFNSFSHVLSQETLLKVENKSVTQIWQEFRKVPKVDGGTDYKQIWDYINASAVRKRRLSLVITDFEWRVPSTREDHPKNLYYAPCGAMDWDSMVRSAKHFAKAMKHIDPAVPQRLLGMIV</sequence>
<gene>
    <name evidence="1" type="ORF">J2S90_001712</name>
    <name evidence="2" type="ORF">J2S93_002241</name>
</gene>
<organism evidence="1 4">
    <name type="scientific">Arthrobacter bambusae</name>
    <dbReference type="NCBI Taxonomy" id="1338426"/>
    <lineage>
        <taxon>Bacteria</taxon>
        <taxon>Bacillati</taxon>
        <taxon>Actinomycetota</taxon>
        <taxon>Actinomycetes</taxon>
        <taxon>Micrococcales</taxon>
        <taxon>Micrococcaceae</taxon>
        <taxon>Arthrobacter</taxon>
    </lineage>
</organism>
<dbReference type="EMBL" id="JAUSTF010000004">
    <property type="protein sequence ID" value="MDQ0180814.1"/>
    <property type="molecule type" value="Genomic_DNA"/>
</dbReference>
<dbReference type="Proteomes" id="UP001242995">
    <property type="component" value="Unassembled WGS sequence"/>
</dbReference>
<comment type="caution">
    <text evidence="1">The sequence shown here is derived from an EMBL/GenBank/DDBJ whole genome shotgun (WGS) entry which is preliminary data.</text>
</comment>
<evidence type="ECO:0000313" key="3">
    <source>
        <dbReference type="Proteomes" id="UP001230951"/>
    </source>
</evidence>
<protein>
    <recommendedName>
        <fullName evidence="5">VWA domain-containing protein</fullName>
    </recommendedName>
</protein>
<dbReference type="SUPFAM" id="SSF53300">
    <property type="entry name" value="vWA-like"/>
    <property type="match status" value="1"/>
</dbReference>
<evidence type="ECO:0008006" key="5">
    <source>
        <dbReference type="Google" id="ProtNLM"/>
    </source>
</evidence>